<sequence length="117" mass="12838">MKSLKPMKTRLYLIGCGAAMIALTSGCSKDNPLNPNGNCFDGNWAEQYTDELQAWSNAATIYNEEPNQANCNEYKKAAKGYLDALESIYKCVPTTSRAEIKQSINEAKAEVDSEGCD</sequence>
<gene>
    <name evidence="2" type="ORF">SAMN05421636_101311</name>
</gene>
<feature type="signal peptide" evidence="1">
    <location>
        <begin position="1"/>
        <end position="21"/>
    </location>
</feature>
<protein>
    <recommendedName>
        <fullName evidence="4">Lipoprotein</fullName>
    </recommendedName>
</protein>
<reference evidence="2 3" key="1">
    <citation type="submission" date="2016-10" db="EMBL/GenBank/DDBJ databases">
        <authorList>
            <person name="de Groot N.N."/>
        </authorList>
    </citation>
    <scope>NUCLEOTIDE SEQUENCE [LARGE SCALE GENOMIC DNA]</scope>
    <source>
        <strain evidence="2 3">DSM 23421</strain>
    </source>
</reference>
<proteinExistence type="predicted"/>
<evidence type="ECO:0008006" key="4">
    <source>
        <dbReference type="Google" id="ProtNLM"/>
    </source>
</evidence>
<evidence type="ECO:0000313" key="3">
    <source>
        <dbReference type="Proteomes" id="UP000199109"/>
    </source>
</evidence>
<feature type="chain" id="PRO_5011666448" description="Lipoprotein" evidence="1">
    <location>
        <begin position="22"/>
        <end position="117"/>
    </location>
</feature>
<dbReference type="AlphaFoldDB" id="A0A1G6WGT4"/>
<dbReference type="Proteomes" id="UP000199109">
    <property type="component" value="Unassembled WGS sequence"/>
</dbReference>
<keyword evidence="3" id="KW-1185">Reference proteome</keyword>
<accession>A0A1G6WGT4</accession>
<dbReference type="PROSITE" id="PS51257">
    <property type="entry name" value="PROKAR_LIPOPROTEIN"/>
    <property type="match status" value="1"/>
</dbReference>
<organism evidence="2 3">
    <name type="scientific">Pricia antarctica</name>
    <dbReference type="NCBI Taxonomy" id="641691"/>
    <lineage>
        <taxon>Bacteria</taxon>
        <taxon>Pseudomonadati</taxon>
        <taxon>Bacteroidota</taxon>
        <taxon>Flavobacteriia</taxon>
        <taxon>Flavobacteriales</taxon>
        <taxon>Flavobacteriaceae</taxon>
        <taxon>Pricia</taxon>
    </lineage>
</organism>
<dbReference type="STRING" id="641691.SAMN05421636_101311"/>
<dbReference type="EMBL" id="FNAO01000001">
    <property type="protein sequence ID" value="SDD65082.1"/>
    <property type="molecule type" value="Genomic_DNA"/>
</dbReference>
<name>A0A1G6WGT4_9FLAO</name>
<keyword evidence="1" id="KW-0732">Signal</keyword>
<evidence type="ECO:0000256" key="1">
    <source>
        <dbReference type="SAM" id="SignalP"/>
    </source>
</evidence>
<evidence type="ECO:0000313" key="2">
    <source>
        <dbReference type="EMBL" id="SDD65082.1"/>
    </source>
</evidence>